<dbReference type="GO" id="GO:0006974">
    <property type="term" value="P:DNA damage response"/>
    <property type="evidence" value="ECO:0007669"/>
    <property type="project" value="TreeGrafter"/>
</dbReference>
<sequence>MKKISAAALVAFILCFSSVRTGAADRLTVTGHGGLSVPADTVTVSFSVDVRAASLADSQKKSDEVGKKTVLAAKKYGSVSEESYFSYEDAACGKWCVSRSYIVTSSRPEDADEICAALTSSGATAICFIGFSLSDTSEYEGKALDAAIKDARARASSLGNTLGEREIIDFGSCVCICCENSDRRGYVTVECTVNILYY</sequence>
<accession>A0AAE3FHM5</accession>
<dbReference type="AlphaFoldDB" id="A0AAE3FHM5"/>
<reference evidence="2 3" key="1">
    <citation type="submission" date="2022-03" db="EMBL/GenBank/DDBJ databases">
        <title>Metagenome-assembled genomes from swine fecal metagenomes.</title>
        <authorList>
            <person name="Holman D.B."/>
            <person name="Kommadath A."/>
        </authorList>
    </citation>
    <scope>NUCLEOTIDE SEQUENCE [LARGE SCALE GENOMIC DNA]</scope>
    <source>
        <strain evidence="2">SUG147</strain>
    </source>
</reference>
<dbReference type="InterPro" id="IPR052022">
    <property type="entry name" value="26kDa_periplasmic_antigen"/>
</dbReference>
<proteinExistence type="predicted"/>
<gene>
    <name evidence="2" type="ORF">MR241_07630</name>
</gene>
<dbReference type="Gene3D" id="3.30.70.2970">
    <property type="entry name" value="Protein of unknown function (DUF541), domain 2"/>
    <property type="match status" value="1"/>
</dbReference>
<evidence type="ECO:0000313" key="2">
    <source>
        <dbReference type="EMBL" id="MCI5756147.1"/>
    </source>
</evidence>
<dbReference type="Gene3D" id="3.30.110.170">
    <property type="entry name" value="Protein of unknown function (DUF541), domain 1"/>
    <property type="match status" value="1"/>
</dbReference>
<evidence type="ECO:0000313" key="3">
    <source>
        <dbReference type="Proteomes" id="UP001139365"/>
    </source>
</evidence>
<feature type="chain" id="PRO_5041935113" evidence="1">
    <location>
        <begin position="24"/>
        <end position="198"/>
    </location>
</feature>
<keyword evidence="1" id="KW-0732">Signal</keyword>
<dbReference type="Proteomes" id="UP001139365">
    <property type="component" value="Unassembled WGS sequence"/>
</dbReference>
<comment type="caution">
    <text evidence="2">The sequence shown here is derived from an EMBL/GenBank/DDBJ whole genome shotgun (WGS) entry which is preliminary data.</text>
</comment>
<organism evidence="2 3">
    <name type="scientific">Candidatus Colimorpha enterica</name>
    <dbReference type="NCBI Taxonomy" id="3083063"/>
    <lineage>
        <taxon>Bacteria</taxon>
        <taxon>Pseudomonadati</taxon>
        <taxon>Bacteroidota</taxon>
        <taxon>Bacteroidia</taxon>
        <taxon>Bacteroidales</taxon>
        <taxon>Candidatus Colimorpha</taxon>
    </lineage>
</organism>
<dbReference type="EMBL" id="JALEMU010000123">
    <property type="protein sequence ID" value="MCI5756147.1"/>
    <property type="molecule type" value="Genomic_DNA"/>
</dbReference>
<dbReference type="PANTHER" id="PTHR34387">
    <property type="entry name" value="SLR1258 PROTEIN"/>
    <property type="match status" value="1"/>
</dbReference>
<name>A0AAE3FHM5_9BACT</name>
<dbReference type="InterPro" id="IPR007497">
    <property type="entry name" value="SIMPL/DUF541"/>
</dbReference>
<evidence type="ECO:0000256" key="1">
    <source>
        <dbReference type="SAM" id="SignalP"/>
    </source>
</evidence>
<protein>
    <submittedName>
        <fullName evidence="2">SIMPL domain-containing protein</fullName>
    </submittedName>
</protein>
<dbReference type="PANTHER" id="PTHR34387:SF2">
    <property type="entry name" value="SLR1258 PROTEIN"/>
    <property type="match status" value="1"/>
</dbReference>
<feature type="signal peptide" evidence="1">
    <location>
        <begin position="1"/>
        <end position="23"/>
    </location>
</feature>
<dbReference type="Pfam" id="PF04402">
    <property type="entry name" value="SIMPL"/>
    <property type="match status" value="1"/>
</dbReference>